<reference evidence="2 3" key="1">
    <citation type="submission" date="2010-04" db="EMBL/GenBank/DDBJ databases">
        <title>The genome of Herbaspirillum seropedicae SmR1, an endophytic, nitrogen-fixing, plant-growth promoting beta-Proteobacteria.</title>
        <authorList>
            <person name="Pedrosa F.O."/>
            <person name="Monteiro R.A."/>
            <person name="Wassem R."/>
            <person name="Cruz L.M."/>
            <person name="Ayub R.A."/>
            <person name="Colauto N.B."/>
            <person name="Fernandez M.A."/>
            <person name="Fungaro M.H.P."/>
            <person name="Grisard E.C."/>
            <person name="Hungria M."/>
            <person name="Madeira H.M.F."/>
            <person name="Nodari R.O."/>
            <person name="Osaku C.A."/>
            <person name="Petzl-Erler M.L."/>
            <person name="Terenzi H."/>
            <person name="Vieira L.G.E."/>
            <person name="Almeida M.I.M."/>
            <person name="Alves L.R."/>
            <person name="Arantes O.M.N."/>
            <person name="Balsanelli E."/>
            <person name="Barcellos F.G."/>
            <person name="Baura V.A."/>
            <person name="Binde D.R."/>
            <person name="Campo R.J."/>
            <person name="Chubatsu L.S."/>
            <person name="Chueire L.M.O."/>
            <person name="Ciferri R.R."/>
            <person name="Correa L.C."/>
            <person name="da Conceicao Silva J.L."/>
            <person name="Dabul A.N.G."/>
            <person name="Dambros B.P."/>
            <person name="Faoro H."/>
            <person name="Favetti A."/>
            <person name="Friedermann G."/>
            <person name="Furlaneto M.C."/>
            <person name="Gasques L.S."/>
            <person name="Gimenes C.C.T."/>
            <person name="Gioppo N.M.R."/>
            <person name="Glienke-Blanco C."/>
            <person name="Godoy L.P."/>
            <person name="Guerra M.P."/>
            <person name="Karp S."/>
            <person name="Kava-Cordeiro V."/>
            <person name="Margarido V.P."/>
            <person name="Mathioni S.M."/>
            <person name="Menck-Soares M.A."/>
            <person name="Murace N.K."/>
            <person name="Nicolas M.F."/>
            <person name="Oliveira C.E.C."/>
            <person name="Pagnan N.A.B."/>
            <person name="Pamphile J.A."/>
            <person name="Patussi E.V."/>
            <person name="Pereira L.F.P."/>
            <person name="Pereira-Ferrari L."/>
            <person name="Pinto F.G.S."/>
            <person name="Precoma C."/>
            <person name="Prioli A.J."/>
            <person name="Prioli S.M.A.P."/>
            <person name="Raittz R.T."/>
            <person name="Ramos H.J.O."/>
            <person name="Ribeiro E.M.S.F."/>
            <person name="Rigo L.U."/>
            <person name="Rocha C.L.M.S.C."/>
            <person name="Rocha S.N."/>
            <person name="Santos K."/>
            <person name="Satori D."/>
            <person name="Silva A.G."/>
            <person name="Simao R.C.G."/>
            <person name="Soares M.A.M."/>
            <person name="Souza E.M."/>
            <person name="Steffens M.B.R."/>
            <person name="Steindel M."/>
            <person name="Tadra-Sfeir M.Z."/>
            <person name="Takahashi E.K."/>
            <person name="Torres R.A."/>
            <person name="Valle J.S."/>
            <person name="Vernal J.I."/>
            <person name="Vilas-Boas L.A."/>
            <person name="Watanabe M.A.E."/>
            <person name="Weiss V.A."/>
            <person name="Yates M.A."/>
            <person name="Souza E.M."/>
        </authorList>
    </citation>
    <scope>NUCLEOTIDE SEQUENCE [LARGE SCALE GENOMIC DNA]</scope>
    <source>
        <strain evidence="2 3">SmR1</strain>
    </source>
</reference>
<dbReference type="STRING" id="757424.Hsero_1589"/>
<proteinExistence type="predicted"/>
<accession>D8IQ56</accession>
<dbReference type="EMBL" id="CP002039">
    <property type="protein sequence ID" value="ADJ63102.1"/>
    <property type="molecule type" value="Genomic_DNA"/>
</dbReference>
<keyword evidence="3" id="KW-1185">Reference proteome</keyword>
<protein>
    <submittedName>
        <fullName evidence="2">Uncharacterized protein</fullName>
    </submittedName>
</protein>
<dbReference type="KEGG" id="hse:Hsero_1589"/>
<name>D8IQ56_HERSS</name>
<dbReference type="HOGENOM" id="CLU_3290756_0_0_4"/>
<evidence type="ECO:0000256" key="1">
    <source>
        <dbReference type="SAM" id="MobiDB-lite"/>
    </source>
</evidence>
<dbReference type="AlphaFoldDB" id="D8IQ56"/>
<evidence type="ECO:0000313" key="3">
    <source>
        <dbReference type="Proteomes" id="UP000000329"/>
    </source>
</evidence>
<feature type="region of interest" description="Disordered" evidence="1">
    <location>
        <begin position="21"/>
        <end position="40"/>
    </location>
</feature>
<sequence length="40" mass="4568">MPASSYFPARKSMRTLRGRHMPTQTRAHALASQHVTQCKQ</sequence>
<dbReference type="Proteomes" id="UP000000329">
    <property type="component" value="Chromosome"/>
</dbReference>
<organism evidence="2 3">
    <name type="scientific">Herbaspirillum seropedicae (strain SmR1)</name>
    <dbReference type="NCBI Taxonomy" id="757424"/>
    <lineage>
        <taxon>Bacteria</taxon>
        <taxon>Pseudomonadati</taxon>
        <taxon>Pseudomonadota</taxon>
        <taxon>Betaproteobacteria</taxon>
        <taxon>Burkholderiales</taxon>
        <taxon>Oxalobacteraceae</taxon>
        <taxon>Herbaspirillum</taxon>
    </lineage>
</organism>
<gene>
    <name evidence="2" type="ordered locus">Hsero_1589</name>
</gene>
<evidence type="ECO:0000313" key="2">
    <source>
        <dbReference type="EMBL" id="ADJ63102.1"/>
    </source>
</evidence>